<sequence length="514" mass="54896">MGVRVRSALVVSCVSIVGLLSSGASANASETPRTLRVMSFNVWYGGDQIAFGQVAEAIKAARADIVGIQEPDGNLRRIADAVGFPYVDERRYIISRYPLFDSGIGVKEGKARVPYSINGQDAADVNAWALIGAGEVVAVANTHLTPDPYGPEAVRDGASVEKVLALEDEIRVPEVRPLTTALAKIAKANIPVFLTGDFNSPSYLDWTAAAVGTRPEIKYPVQWPVSKRVVDAGLRDSFRAIYADPVAVPGLTWTAGRPYPYIPPNELSDRLDYVYAGGAATPTSSEIVGEQGNPAVAIGLNPYPSDHRAVVSEFGVRPAAAPALITTDRPTVVAGRPVVVRFVVPNHGKWAVALVPRGANVNRAISSYGTSAGPQDQADRTSIKLGTRAMAPAEYDAILVSANGRTQARHRFTVVAAGARPTIRVAKRAIRSGASIRVSWSGAPGWRNDWVSVSKAGDPDVVNYIGYVYTGAHVNGSETITADDLGKLKKGRYVVRLLRDDHYDVLAQTSFSVR</sequence>
<dbReference type="SUPFAM" id="SSF56219">
    <property type="entry name" value="DNase I-like"/>
    <property type="match status" value="1"/>
</dbReference>
<evidence type="ECO:0000313" key="2">
    <source>
        <dbReference type="EMBL" id="CAB4342576.1"/>
    </source>
</evidence>
<proteinExistence type="predicted"/>
<protein>
    <submittedName>
        <fullName evidence="2">Unannotated protein</fullName>
    </submittedName>
</protein>
<dbReference type="InterPro" id="IPR005135">
    <property type="entry name" value="Endo/exonuclease/phosphatase"/>
</dbReference>
<feature type="domain" description="Endonuclease/exonuclease/phosphatase" evidence="1">
    <location>
        <begin position="38"/>
        <end position="307"/>
    </location>
</feature>
<dbReference type="Pfam" id="PF03372">
    <property type="entry name" value="Exo_endo_phos"/>
    <property type="match status" value="1"/>
</dbReference>
<dbReference type="PANTHER" id="PTHR41349">
    <property type="match status" value="1"/>
</dbReference>
<reference evidence="2" key="1">
    <citation type="submission" date="2020-05" db="EMBL/GenBank/DDBJ databases">
        <authorList>
            <person name="Chiriac C."/>
            <person name="Salcher M."/>
            <person name="Ghai R."/>
            <person name="Kavagutti S V."/>
        </authorList>
    </citation>
    <scope>NUCLEOTIDE SEQUENCE</scope>
</reference>
<dbReference type="EMBL" id="CAESAO010000049">
    <property type="protein sequence ID" value="CAB4342576.1"/>
    <property type="molecule type" value="Genomic_DNA"/>
</dbReference>
<dbReference type="PANTHER" id="PTHR41349:SF1">
    <property type="entry name" value="PROTEIN CBG08683"/>
    <property type="match status" value="1"/>
</dbReference>
<organism evidence="2">
    <name type="scientific">freshwater metagenome</name>
    <dbReference type="NCBI Taxonomy" id="449393"/>
    <lineage>
        <taxon>unclassified sequences</taxon>
        <taxon>metagenomes</taxon>
        <taxon>ecological metagenomes</taxon>
    </lineage>
</organism>
<gene>
    <name evidence="2" type="ORF">UFOPK3522_00734</name>
</gene>
<evidence type="ECO:0000259" key="1">
    <source>
        <dbReference type="Pfam" id="PF03372"/>
    </source>
</evidence>
<dbReference type="Gene3D" id="3.60.10.10">
    <property type="entry name" value="Endonuclease/exonuclease/phosphatase"/>
    <property type="match status" value="1"/>
</dbReference>
<name>A0A6J5ZMH3_9ZZZZ</name>
<dbReference type="AlphaFoldDB" id="A0A6J5ZMH3"/>
<accession>A0A6J5ZMH3</accession>
<dbReference type="InterPro" id="IPR036691">
    <property type="entry name" value="Endo/exonu/phosph_ase_sf"/>
</dbReference>
<dbReference type="GO" id="GO:0003824">
    <property type="term" value="F:catalytic activity"/>
    <property type="evidence" value="ECO:0007669"/>
    <property type="project" value="InterPro"/>
</dbReference>